<dbReference type="InterPro" id="IPR049730">
    <property type="entry name" value="SNF2/RAD54-like_C"/>
</dbReference>
<keyword evidence="16" id="KW-1185">Reference proteome</keyword>
<feature type="compositionally biased region" description="Basic residues" evidence="11">
    <location>
        <begin position="22"/>
        <end position="31"/>
    </location>
</feature>
<keyword evidence="3" id="KW-0547">Nucleotide-binding</keyword>
<dbReference type="InterPro" id="IPR013083">
    <property type="entry name" value="Znf_RING/FYVE/PHD"/>
</dbReference>
<dbReference type="InterPro" id="IPR001650">
    <property type="entry name" value="Helicase_C-like"/>
</dbReference>
<dbReference type="CDD" id="cd18008">
    <property type="entry name" value="DEXDc_SHPRH-like"/>
    <property type="match status" value="1"/>
</dbReference>
<keyword evidence="7" id="KW-0862">Zinc</keyword>
<evidence type="ECO:0000259" key="14">
    <source>
        <dbReference type="PROSITE" id="PS51194"/>
    </source>
</evidence>
<dbReference type="AlphaFoldDB" id="A0A3N4I122"/>
<dbReference type="GO" id="GO:0006281">
    <property type="term" value="P:DNA repair"/>
    <property type="evidence" value="ECO:0007669"/>
    <property type="project" value="TreeGrafter"/>
</dbReference>
<feature type="region of interest" description="Disordered" evidence="11">
    <location>
        <begin position="76"/>
        <end position="109"/>
    </location>
</feature>
<dbReference type="SUPFAM" id="SSF57850">
    <property type="entry name" value="RING/U-box"/>
    <property type="match status" value="1"/>
</dbReference>
<dbReference type="SMART" id="SM00184">
    <property type="entry name" value="RING"/>
    <property type="match status" value="1"/>
</dbReference>
<keyword evidence="2" id="KW-0479">Metal-binding</keyword>
<dbReference type="PANTHER" id="PTHR45626">
    <property type="entry name" value="TRANSCRIPTION TERMINATION FACTOR 2-RELATED"/>
    <property type="match status" value="1"/>
</dbReference>
<proteinExistence type="inferred from homology"/>
<feature type="coiled-coil region" evidence="10">
    <location>
        <begin position="649"/>
        <end position="676"/>
    </location>
</feature>
<keyword evidence="6" id="KW-0347">Helicase</keyword>
<evidence type="ECO:0000256" key="4">
    <source>
        <dbReference type="ARBA" id="ARBA00022771"/>
    </source>
</evidence>
<dbReference type="InterPro" id="IPR014001">
    <property type="entry name" value="Helicase_ATP-bd"/>
</dbReference>
<reference evidence="15 16" key="1">
    <citation type="journal article" date="2018" name="Nat. Ecol. Evol.">
        <title>Pezizomycetes genomes reveal the molecular basis of ectomycorrhizal truffle lifestyle.</title>
        <authorList>
            <person name="Murat C."/>
            <person name="Payen T."/>
            <person name="Noel B."/>
            <person name="Kuo A."/>
            <person name="Morin E."/>
            <person name="Chen J."/>
            <person name="Kohler A."/>
            <person name="Krizsan K."/>
            <person name="Balestrini R."/>
            <person name="Da Silva C."/>
            <person name="Montanini B."/>
            <person name="Hainaut M."/>
            <person name="Levati E."/>
            <person name="Barry K.W."/>
            <person name="Belfiori B."/>
            <person name="Cichocki N."/>
            <person name="Clum A."/>
            <person name="Dockter R.B."/>
            <person name="Fauchery L."/>
            <person name="Guy J."/>
            <person name="Iotti M."/>
            <person name="Le Tacon F."/>
            <person name="Lindquist E.A."/>
            <person name="Lipzen A."/>
            <person name="Malagnac F."/>
            <person name="Mello A."/>
            <person name="Molinier V."/>
            <person name="Miyauchi S."/>
            <person name="Poulain J."/>
            <person name="Riccioni C."/>
            <person name="Rubini A."/>
            <person name="Sitrit Y."/>
            <person name="Splivallo R."/>
            <person name="Traeger S."/>
            <person name="Wang M."/>
            <person name="Zifcakova L."/>
            <person name="Wipf D."/>
            <person name="Zambonelli A."/>
            <person name="Paolocci F."/>
            <person name="Nowrousian M."/>
            <person name="Ottonello S."/>
            <person name="Baldrian P."/>
            <person name="Spatafora J.W."/>
            <person name="Henrissat B."/>
            <person name="Nagy L.G."/>
            <person name="Aury J.M."/>
            <person name="Wincker P."/>
            <person name="Grigoriev I.V."/>
            <person name="Bonfante P."/>
            <person name="Martin F.M."/>
        </authorList>
    </citation>
    <scope>NUCLEOTIDE SEQUENCE [LARGE SCALE GENOMIC DNA]</scope>
    <source>
        <strain evidence="15 16">RN42</strain>
    </source>
</reference>
<dbReference type="GO" id="GO:0008270">
    <property type="term" value="F:zinc ion binding"/>
    <property type="evidence" value="ECO:0007669"/>
    <property type="project" value="UniProtKB-KW"/>
</dbReference>
<feature type="region of interest" description="Disordered" evidence="11">
    <location>
        <begin position="1"/>
        <end position="61"/>
    </location>
</feature>
<organism evidence="15 16">
    <name type="scientific">Ascobolus immersus RN42</name>
    <dbReference type="NCBI Taxonomy" id="1160509"/>
    <lineage>
        <taxon>Eukaryota</taxon>
        <taxon>Fungi</taxon>
        <taxon>Dikarya</taxon>
        <taxon>Ascomycota</taxon>
        <taxon>Pezizomycotina</taxon>
        <taxon>Pezizomycetes</taxon>
        <taxon>Pezizales</taxon>
        <taxon>Ascobolaceae</taxon>
        <taxon>Ascobolus</taxon>
    </lineage>
</organism>
<keyword evidence="10" id="KW-0175">Coiled coil</keyword>
<dbReference type="PROSITE" id="PS50089">
    <property type="entry name" value="ZF_RING_2"/>
    <property type="match status" value="1"/>
</dbReference>
<dbReference type="Pfam" id="PF00271">
    <property type="entry name" value="Helicase_C"/>
    <property type="match status" value="1"/>
</dbReference>
<feature type="compositionally biased region" description="Polar residues" evidence="11">
    <location>
        <begin position="32"/>
        <end position="51"/>
    </location>
</feature>
<dbReference type="GO" id="GO:0005524">
    <property type="term" value="F:ATP binding"/>
    <property type="evidence" value="ECO:0007669"/>
    <property type="project" value="UniProtKB-KW"/>
</dbReference>
<dbReference type="OrthoDB" id="1699231at2759"/>
<dbReference type="GO" id="GO:0016787">
    <property type="term" value="F:hydrolase activity"/>
    <property type="evidence" value="ECO:0007669"/>
    <property type="project" value="UniProtKB-KW"/>
</dbReference>
<dbReference type="Pfam" id="PF00176">
    <property type="entry name" value="SNF2-rel_dom"/>
    <property type="match status" value="1"/>
</dbReference>
<feature type="domain" description="RING-type" evidence="12">
    <location>
        <begin position="680"/>
        <end position="724"/>
    </location>
</feature>
<dbReference type="GO" id="GO:0004386">
    <property type="term" value="F:helicase activity"/>
    <property type="evidence" value="ECO:0007669"/>
    <property type="project" value="UniProtKB-KW"/>
</dbReference>
<dbReference type="Pfam" id="PF00097">
    <property type="entry name" value="zf-C3HC4"/>
    <property type="match status" value="1"/>
</dbReference>
<dbReference type="PANTHER" id="PTHR45626:SF17">
    <property type="entry name" value="HELICASE-LIKE TRANSCRIPTION FACTOR"/>
    <property type="match status" value="1"/>
</dbReference>
<dbReference type="InterPro" id="IPR018957">
    <property type="entry name" value="Znf_C3HC4_RING-type"/>
</dbReference>
<evidence type="ECO:0000256" key="5">
    <source>
        <dbReference type="ARBA" id="ARBA00022801"/>
    </source>
</evidence>
<evidence type="ECO:0000256" key="8">
    <source>
        <dbReference type="ARBA" id="ARBA00022840"/>
    </source>
</evidence>
<accession>A0A3N4I122</accession>
<gene>
    <name evidence="15" type="ORF">BJ508DRAFT_161957</name>
</gene>
<evidence type="ECO:0000256" key="1">
    <source>
        <dbReference type="ARBA" id="ARBA00007025"/>
    </source>
</evidence>
<dbReference type="InterPro" id="IPR027417">
    <property type="entry name" value="P-loop_NTPase"/>
</dbReference>
<dbReference type="Gene3D" id="3.40.50.300">
    <property type="entry name" value="P-loop containing nucleotide triphosphate hydrolases"/>
    <property type="match status" value="1"/>
</dbReference>
<dbReference type="InterPro" id="IPR001841">
    <property type="entry name" value="Znf_RING"/>
</dbReference>
<dbReference type="CDD" id="cd18793">
    <property type="entry name" value="SF2_C_SNF"/>
    <property type="match status" value="1"/>
</dbReference>
<evidence type="ECO:0000256" key="2">
    <source>
        <dbReference type="ARBA" id="ARBA00022723"/>
    </source>
</evidence>
<dbReference type="SMART" id="SM00487">
    <property type="entry name" value="DEXDc"/>
    <property type="match status" value="1"/>
</dbReference>
<name>A0A3N4I122_ASCIM</name>
<feature type="domain" description="Helicase C-terminal" evidence="14">
    <location>
        <begin position="785"/>
        <end position="935"/>
    </location>
</feature>
<evidence type="ECO:0000313" key="15">
    <source>
        <dbReference type="EMBL" id="RPA77921.1"/>
    </source>
</evidence>
<dbReference type="InterPro" id="IPR017907">
    <property type="entry name" value="Znf_RING_CS"/>
</dbReference>
<evidence type="ECO:0000259" key="12">
    <source>
        <dbReference type="PROSITE" id="PS50089"/>
    </source>
</evidence>
<dbReference type="PROSITE" id="PS51194">
    <property type="entry name" value="HELICASE_CTER"/>
    <property type="match status" value="1"/>
</dbReference>
<dbReference type="SUPFAM" id="SSF52540">
    <property type="entry name" value="P-loop containing nucleoside triphosphate hydrolases"/>
    <property type="match status" value="2"/>
</dbReference>
<evidence type="ECO:0008006" key="17">
    <source>
        <dbReference type="Google" id="ProtNLM"/>
    </source>
</evidence>
<dbReference type="PROSITE" id="PS00518">
    <property type="entry name" value="ZF_RING_1"/>
    <property type="match status" value="1"/>
</dbReference>
<evidence type="ECO:0000259" key="13">
    <source>
        <dbReference type="PROSITE" id="PS51192"/>
    </source>
</evidence>
<evidence type="ECO:0000256" key="3">
    <source>
        <dbReference type="ARBA" id="ARBA00022741"/>
    </source>
</evidence>
<dbReference type="SMART" id="SM00490">
    <property type="entry name" value="HELICc"/>
    <property type="match status" value="1"/>
</dbReference>
<dbReference type="InterPro" id="IPR038718">
    <property type="entry name" value="SNF2-like_sf"/>
</dbReference>
<comment type="similarity">
    <text evidence="1">Belongs to the SNF2/RAD54 helicase family.</text>
</comment>
<dbReference type="Gene3D" id="3.30.40.10">
    <property type="entry name" value="Zinc/RING finger domain, C3HC4 (zinc finger)"/>
    <property type="match status" value="1"/>
</dbReference>
<keyword evidence="4 9" id="KW-0863">Zinc-finger</keyword>
<sequence>MSRENPIIIQDSDDEDLAIRPPPRKVRKHSKSSTIRSLHSSTFNGQSTSLVQVKKEPSEASEIDWTLSRRSLVVASSKPHLQTASRKRSRDSDEALEAGLSRTLPPPASSSLALVKFQPAAIAEQENLPASSGAAKQRENGGTMKELLDLIEASVKLVPDDDEIVGGMGSAVDEDEDDVVDPVVERRRQLEEAVANLDLKVEQERHNTTRGTGSTQEVVEIRNRYTIKGMVVPLLSHQIVGVNWMVNEREKSGKAPRGGLLFDTMGLGKTIQCIATMCANPPPQHYGEDDPRITLIVCPPALLLQWRQEIEKHTVKGTFQVTIHHGPGKIKTARDMKKRQVVITSYDIVRNNYPKIEIPEDKEDSADREAYIAREFRRRKGVLFKVKYWRIIYDECHIIKNREADVTKAAMQLAESAEHCWCLSGTPVQNKLADLSSAFSIIKMPELDNPDRFDRILDSSSNPSQMIQLALRAAMLRRTKDDIVLDEPLAILPPKNVHEILIRFDPDSRALYDEMEDLARDEINDLSKLGKLGRSFNQIFVLLIRLRQLCNHPYLTGNDIKNWNRAKLERCIASCDTRYRRKFGEKALQDATRHSTYPIGGPLELEDSPEYQTERSSALVKVPSATHRSQAFQNRPVREFLVRLHANAVNLEDQEHHDEEEELEEVEKKHKTSTRRLQTCPYCLDELNQPVITLCGHVYCHECILEGITLEGAARRGFACMVCSEPVRESHLEVTVAEELELEDSMEDMDYVDIKEAQSKCDAKMAASFKDDINTRLFHTKKLKAMKRQLREWRNTRPGQKVVLFAHFTKFLDIIEKVTDAEGWGTVRYRGKMSPLAREKALDKFKNDPDCWIMLTSTRAGGVGLNLAHANLVISMDLWWNSANEMQAFDRVHRFGQDKEVEVVRFIVEKSVETRILERQKQKLEIAGMALGEVGFKKVDKLTQKELLGLLGCFGTVNVDPKGNITVSKD</sequence>
<evidence type="ECO:0000256" key="9">
    <source>
        <dbReference type="PROSITE-ProRule" id="PRU00175"/>
    </source>
</evidence>
<dbReference type="Proteomes" id="UP000275078">
    <property type="component" value="Unassembled WGS sequence"/>
</dbReference>
<evidence type="ECO:0000256" key="11">
    <source>
        <dbReference type="SAM" id="MobiDB-lite"/>
    </source>
</evidence>
<evidence type="ECO:0000313" key="16">
    <source>
        <dbReference type="Proteomes" id="UP000275078"/>
    </source>
</evidence>
<protein>
    <recommendedName>
        <fullName evidence="17">P-loop containing nucleoside triphosphate hydrolase protein</fullName>
    </recommendedName>
</protein>
<evidence type="ECO:0000256" key="6">
    <source>
        <dbReference type="ARBA" id="ARBA00022806"/>
    </source>
</evidence>
<evidence type="ECO:0000256" key="10">
    <source>
        <dbReference type="SAM" id="Coils"/>
    </source>
</evidence>
<dbReference type="GO" id="GO:0008094">
    <property type="term" value="F:ATP-dependent activity, acting on DNA"/>
    <property type="evidence" value="ECO:0007669"/>
    <property type="project" value="TreeGrafter"/>
</dbReference>
<keyword evidence="8" id="KW-0067">ATP-binding</keyword>
<keyword evidence="5" id="KW-0378">Hydrolase</keyword>
<dbReference type="GO" id="GO:0005634">
    <property type="term" value="C:nucleus"/>
    <property type="evidence" value="ECO:0007669"/>
    <property type="project" value="TreeGrafter"/>
</dbReference>
<dbReference type="PROSITE" id="PS51192">
    <property type="entry name" value="HELICASE_ATP_BIND_1"/>
    <property type="match status" value="1"/>
</dbReference>
<dbReference type="EMBL" id="ML119718">
    <property type="protein sequence ID" value="RPA77921.1"/>
    <property type="molecule type" value="Genomic_DNA"/>
</dbReference>
<dbReference type="InterPro" id="IPR050628">
    <property type="entry name" value="SNF2_RAD54_helicase_TF"/>
</dbReference>
<evidence type="ECO:0000256" key="7">
    <source>
        <dbReference type="ARBA" id="ARBA00022833"/>
    </source>
</evidence>
<dbReference type="Gene3D" id="3.40.50.10810">
    <property type="entry name" value="Tandem AAA-ATPase domain"/>
    <property type="match status" value="1"/>
</dbReference>
<dbReference type="STRING" id="1160509.A0A3N4I122"/>
<dbReference type="InterPro" id="IPR000330">
    <property type="entry name" value="SNF2_N"/>
</dbReference>
<feature type="domain" description="Helicase ATP-binding" evidence="13">
    <location>
        <begin position="250"/>
        <end position="445"/>
    </location>
</feature>